<dbReference type="AlphaFoldDB" id="A0A1C7MV32"/>
<name>A0A1C7MV32_9FUNG</name>
<evidence type="ECO:0000313" key="1">
    <source>
        <dbReference type="EMBL" id="OBZ80319.1"/>
    </source>
</evidence>
<protein>
    <submittedName>
        <fullName evidence="1">Uncharacterized protein</fullName>
    </submittedName>
</protein>
<keyword evidence="2" id="KW-1185">Reference proteome</keyword>
<gene>
    <name evidence="1" type="ORF">A0J61_11632</name>
</gene>
<accession>A0A1C7MV32</accession>
<dbReference type="InParanoid" id="A0A1C7MV32"/>
<evidence type="ECO:0000313" key="2">
    <source>
        <dbReference type="Proteomes" id="UP000093000"/>
    </source>
</evidence>
<reference evidence="1 2" key="1">
    <citation type="submission" date="2016-03" db="EMBL/GenBank/DDBJ databases">
        <title>Choanephora cucurbitarum.</title>
        <authorList>
            <person name="Min B."/>
            <person name="Park H."/>
            <person name="Park J.-H."/>
            <person name="Shin H.-D."/>
            <person name="Choi I.-G."/>
        </authorList>
    </citation>
    <scope>NUCLEOTIDE SEQUENCE [LARGE SCALE GENOMIC DNA]</scope>
    <source>
        <strain evidence="1 2">KUS-F28377</strain>
    </source>
</reference>
<dbReference type="Proteomes" id="UP000093000">
    <property type="component" value="Unassembled WGS sequence"/>
</dbReference>
<dbReference type="EMBL" id="LUGH01002279">
    <property type="protein sequence ID" value="OBZ80319.1"/>
    <property type="molecule type" value="Genomic_DNA"/>
</dbReference>
<proteinExistence type="predicted"/>
<comment type="caution">
    <text evidence="1">The sequence shown here is derived from an EMBL/GenBank/DDBJ whole genome shotgun (WGS) entry which is preliminary data.</text>
</comment>
<sequence>MNSDVASENDDSLLAVARLNAVWVAMNASPLNQKGQLWHWNCDGSKGCVGRDVGSSAKDTLFAVRGRGLANAFDLAGSVDFQVVLHVEITLYACGS</sequence>
<organism evidence="1 2">
    <name type="scientific">Choanephora cucurbitarum</name>
    <dbReference type="NCBI Taxonomy" id="101091"/>
    <lineage>
        <taxon>Eukaryota</taxon>
        <taxon>Fungi</taxon>
        <taxon>Fungi incertae sedis</taxon>
        <taxon>Mucoromycota</taxon>
        <taxon>Mucoromycotina</taxon>
        <taxon>Mucoromycetes</taxon>
        <taxon>Mucorales</taxon>
        <taxon>Mucorineae</taxon>
        <taxon>Choanephoraceae</taxon>
        <taxon>Choanephoroideae</taxon>
        <taxon>Choanephora</taxon>
    </lineage>
</organism>